<dbReference type="InterPro" id="IPR055237">
    <property type="entry name" value="Cdc6_lid"/>
</dbReference>
<evidence type="ECO:0000256" key="5">
    <source>
        <dbReference type="HAMAP-Rule" id="MF_01407"/>
    </source>
</evidence>
<comment type="function">
    <text evidence="5">Involved in regulation of DNA replication.</text>
</comment>
<dbReference type="AlphaFoldDB" id="A0A7J3XZM2"/>
<reference evidence="8" key="1">
    <citation type="journal article" date="2020" name="mSystems">
        <title>Genome- and Community-Level Interaction Insights into Carbon Utilization and Element Cycling Functions of Hydrothermarchaeota in Hydrothermal Sediment.</title>
        <authorList>
            <person name="Zhou Z."/>
            <person name="Liu Y."/>
            <person name="Xu W."/>
            <person name="Pan J."/>
            <person name="Luo Z.H."/>
            <person name="Li M."/>
        </authorList>
    </citation>
    <scope>NUCLEOTIDE SEQUENCE [LARGE SCALE GENOMIC DNA]</scope>
    <source>
        <strain evidence="8">SpSt-110</strain>
    </source>
</reference>
<dbReference type="Gene3D" id="1.10.10.10">
    <property type="entry name" value="Winged helix-like DNA-binding domain superfamily/Winged helix DNA-binding domain"/>
    <property type="match status" value="1"/>
</dbReference>
<dbReference type="InterPro" id="IPR050311">
    <property type="entry name" value="ORC1/CDC6"/>
</dbReference>
<dbReference type="GO" id="GO:0006260">
    <property type="term" value="P:DNA replication"/>
    <property type="evidence" value="ECO:0007669"/>
    <property type="project" value="UniProtKB-UniRule"/>
</dbReference>
<gene>
    <name evidence="8" type="ORF">ENM60_04360</name>
</gene>
<evidence type="ECO:0000256" key="4">
    <source>
        <dbReference type="ARBA" id="ARBA00022840"/>
    </source>
</evidence>
<dbReference type="SMART" id="SM01074">
    <property type="entry name" value="Cdc6_C"/>
    <property type="match status" value="1"/>
</dbReference>
<evidence type="ECO:0000313" key="8">
    <source>
        <dbReference type="EMBL" id="HHP68003.1"/>
    </source>
</evidence>
<dbReference type="GO" id="GO:0005524">
    <property type="term" value="F:ATP binding"/>
    <property type="evidence" value="ECO:0007669"/>
    <property type="project" value="UniProtKB-UniRule"/>
</dbReference>
<evidence type="ECO:0000256" key="1">
    <source>
        <dbReference type="ARBA" id="ARBA00006184"/>
    </source>
</evidence>
<dbReference type="InterPro" id="IPR036388">
    <property type="entry name" value="WH-like_DNA-bd_sf"/>
</dbReference>
<dbReference type="InterPro" id="IPR003593">
    <property type="entry name" value="AAA+_ATPase"/>
</dbReference>
<dbReference type="NCBIfam" id="TIGR02928">
    <property type="entry name" value="orc1/cdc6 family replication initiation protein"/>
    <property type="match status" value="1"/>
</dbReference>
<evidence type="ECO:0000256" key="2">
    <source>
        <dbReference type="ARBA" id="ARBA00022705"/>
    </source>
</evidence>
<comment type="similarity">
    <text evidence="1 5">Belongs to the CDC6/cdc18 family.</text>
</comment>
<dbReference type="InterPro" id="IPR027417">
    <property type="entry name" value="P-loop_NTPase"/>
</dbReference>
<protein>
    <recommendedName>
        <fullName evidence="5">ORC1-type DNA replication protein</fullName>
    </recommendedName>
</protein>
<feature type="binding site" evidence="5">
    <location>
        <begin position="70"/>
        <end position="74"/>
    </location>
    <ligand>
        <name>ATP</name>
        <dbReference type="ChEBI" id="CHEBI:30616"/>
    </ligand>
</feature>
<dbReference type="FunFam" id="3.40.50.300:FF:000930">
    <property type="entry name" value="ORC1-type DNA replication protein"/>
    <property type="match status" value="1"/>
</dbReference>
<accession>A0A7J3XZM2</accession>
<feature type="binding site" evidence="5">
    <location>
        <position position="226"/>
    </location>
    <ligand>
        <name>ATP</name>
        <dbReference type="ChEBI" id="CHEBI:30616"/>
    </ligand>
</feature>
<dbReference type="Pfam" id="PF13191">
    <property type="entry name" value="AAA_16"/>
    <property type="match status" value="1"/>
</dbReference>
<dbReference type="CDD" id="cd18139">
    <property type="entry name" value="HLD_clamp_RarA"/>
    <property type="match status" value="1"/>
</dbReference>
<dbReference type="Gene3D" id="3.40.50.300">
    <property type="entry name" value="P-loop containing nucleotide triphosphate hydrolases"/>
    <property type="match status" value="1"/>
</dbReference>
<evidence type="ECO:0000259" key="6">
    <source>
        <dbReference type="SMART" id="SM00382"/>
    </source>
</evidence>
<keyword evidence="2 5" id="KW-0235">DNA replication</keyword>
<dbReference type="Gene3D" id="1.10.8.60">
    <property type="match status" value="1"/>
</dbReference>
<feature type="domain" description="Cdc6 C-terminal" evidence="7">
    <location>
        <begin position="309"/>
        <end position="391"/>
    </location>
</feature>
<dbReference type="FunFam" id="1.10.8.60:FF:000073">
    <property type="entry name" value="ORC1-type DNA replication protein"/>
    <property type="match status" value="1"/>
</dbReference>
<feature type="domain" description="AAA+ ATPase" evidence="6">
    <location>
        <begin position="58"/>
        <end position="215"/>
    </location>
</feature>
<dbReference type="Pfam" id="PF09079">
    <property type="entry name" value="WHD_Cdc6"/>
    <property type="match status" value="1"/>
</dbReference>
<evidence type="ECO:0000259" key="7">
    <source>
        <dbReference type="SMART" id="SM01074"/>
    </source>
</evidence>
<comment type="caution">
    <text evidence="8">The sequence shown here is derived from an EMBL/GenBank/DDBJ whole genome shotgun (WGS) entry which is preliminary data.</text>
</comment>
<proteinExistence type="inferred from homology"/>
<dbReference type="EMBL" id="DRYK01000055">
    <property type="protein sequence ID" value="HHP68003.1"/>
    <property type="molecule type" value="Genomic_DNA"/>
</dbReference>
<dbReference type="InterPro" id="IPR036390">
    <property type="entry name" value="WH_DNA-bd_sf"/>
</dbReference>
<dbReference type="Pfam" id="PF22703">
    <property type="entry name" value="Cdc6_lid"/>
    <property type="match status" value="1"/>
</dbReference>
<evidence type="ECO:0000256" key="3">
    <source>
        <dbReference type="ARBA" id="ARBA00022741"/>
    </source>
</evidence>
<dbReference type="CDD" id="cd00009">
    <property type="entry name" value="AAA"/>
    <property type="match status" value="1"/>
</dbReference>
<organism evidence="8">
    <name type="scientific">Thermogladius calderae</name>
    <dbReference type="NCBI Taxonomy" id="1200300"/>
    <lineage>
        <taxon>Archaea</taxon>
        <taxon>Thermoproteota</taxon>
        <taxon>Thermoprotei</taxon>
        <taxon>Desulfurococcales</taxon>
        <taxon>Desulfurococcaceae</taxon>
        <taxon>Thermogladius</taxon>
    </lineage>
</organism>
<dbReference type="PANTHER" id="PTHR10763">
    <property type="entry name" value="CELL DIVISION CONTROL PROTEIN 6-RELATED"/>
    <property type="match status" value="1"/>
</dbReference>
<dbReference type="SUPFAM" id="SSF46785">
    <property type="entry name" value="Winged helix' DNA-binding domain"/>
    <property type="match status" value="1"/>
</dbReference>
<name>A0A7J3XZM2_9CREN</name>
<sequence>MASDIIDELVQNLKATKTRIFKDREILHPEYVPEVLPHRENEIKRLAELFVVALRGERPSNALLYGLTGTGKTAVARYVVKRLVEKASALNVKLEQAYVNTRKVDTTYRVVAQIASSIGLRIPPTGLAISEVYRRYINALENWGGVHIVVLDEIDYYVKREGDDLLYKLVRVNEELKNARVALIGITNDINFVESLDPRVRSSLGEVEIVFPPYNAEQLFDILKQRAEKAFYPGTVEDGVISFCAALAAREHGDARRALDLLRVAGEIAEREGASKVTVEHVKKANIEIEEGRIQQSILSLPLHQKLVLKAVIDVAKSKGNATTGEVYLKYSDTARNLGLEPLTQRRVSEIISQLDMLGLVNATVTSRGRYGVTKVIRVKPELVKTIEELLKDVR</sequence>
<keyword evidence="4 5" id="KW-0067">ATP-binding</keyword>
<dbReference type="InterPro" id="IPR014277">
    <property type="entry name" value="Orc1/Cdc6_arc"/>
</dbReference>
<dbReference type="SUPFAM" id="SSF52540">
    <property type="entry name" value="P-loop containing nucleoside triphosphate hydrolases"/>
    <property type="match status" value="1"/>
</dbReference>
<dbReference type="CDD" id="cd08768">
    <property type="entry name" value="Cdc6_C"/>
    <property type="match status" value="1"/>
</dbReference>
<dbReference type="SMART" id="SM00382">
    <property type="entry name" value="AAA"/>
    <property type="match status" value="1"/>
</dbReference>
<dbReference type="PANTHER" id="PTHR10763:SF26">
    <property type="entry name" value="CELL DIVISION CONTROL PROTEIN 6 HOMOLOG"/>
    <property type="match status" value="1"/>
</dbReference>
<dbReference type="HAMAP" id="MF_01407">
    <property type="entry name" value="ORC1_type_DNA_replic_protein"/>
    <property type="match status" value="1"/>
</dbReference>
<dbReference type="InterPro" id="IPR015163">
    <property type="entry name" value="Cdc6_C"/>
</dbReference>
<keyword evidence="3 5" id="KW-0547">Nucleotide-binding</keyword>
<feature type="binding site" evidence="5">
    <location>
        <position position="214"/>
    </location>
    <ligand>
        <name>ATP</name>
        <dbReference type="ChEBI" id="CHEBI:30616"/>
    </ligand>
</feature>
<dbReference type="InterPro" id="IPR041664">
    <property type="entry name" value="AAA_16"/>
</dbReference>